<dbReference type="Gene3D" id="1.25.40.10">
    <property type="entry name" value="Tetratricopeptide repeat domain"/>
    <property type="match status" value="2"/>
</dbReference>
<gene>
    <name evidence="2" type="ORF">KKR91_16865</name>
</gene>
<dbReference type="EMBL" id="CP076022">
    <property type="protein sequence ID" value="QWC10088.1"/>
    <property type="molecule type" value="Genomic_DNA"/>
</dbReference>
<dbReference type="Proteomes" id="UP000676885">
    <property type="component" value="Chromosome"/>
</dbReference>
<proteinExistence type="predicted"/>
<dbReference type="InterPro" id="IPR051677">
    <property type="entry name" value="AfsR-DnrI-RedD_regulator"/>
</dbReference>
<accession>A0A975M4Z9</accession>
<dbReference type="KEGG" id="ajg:KKR91_16865"/>
<dbReference type="InterPro" id="IPR011990">
    <property type="entry name" value="TPR-like_helical_dom_sf"/>
</dbReference>
<reference evidence="2 3" key="1">
    <citation type="submission" date="2021-05" db="EMBL/GenBank/DDBJ databases">
        <title>Novel species in genus Arthrobacter.</title>
        <authorList>
            <person name="Zhang G."/>
        </authorList>
    </citation>
    <scope>NUCLEOTIDE SEQUENCE [LARGE SCALE GENOMIC DNA]</scope>
    <source>
        <strain evidence="3">zg-ZUI227</strain>
    </source>
</reference>
<evidence type="ECO:0000313" key="2">
    <source>
        <dbReference type="EMBL" id="QWC10088.1"/>
    </source>
</evidence>
<evidence type="ECO:0000259" key="1">
    <source>
        <dbReference type="SMART" id="SM01043"/>
    </source>
</evidence>
<dbReference type="AlphaFoldDB" id="A0A975M4Z9"/>
<sequence length="596" mass="62602">MNGVRVHLAGPPFLEHGTGNGRQPHGRKAWGLLAYLVLHHAPTPRAQLAAMLFPDAEDPLGALRWHLSDLRRVLGSDASLQGDPLTLQLPPSSWTDMEPGTPLPSTGDHPLAAGLIEGMDFSDCPGFDSWLTIERHRLRHRVETAAYEGGLSALAGGDTATAVQLAARALELDPLNPDFHALLVRSLVAAGDRAGARDSADRCAALFAEQLGAGLPAEVQHALAAPDTGIGTLPATRVAVRSYLEAATASLAAGATGSALTQLRVAGGLAERTGIRELQAEALLSLAGALIHGAGGRGAEVSDLLHRAASLSRGGPPSLQSAAYRELGFLAVQRGFPASGLHWLGKAEAAAAGLDDETAKTLGVRGMLATDTADYPTARSALQESIRLSSQTRAVRQEAFARTMLGRVHLLTGQLQSAALELDAALTLAGRDHWVAFLPLAEALRSEVHLLSGQDSMAVETAEHATALAAAFGDRCFIDAAAHAKAKGLLAAGHMDAAGSWILRGLGRNPWYRWFRGRNLELACAADLRDNPQRALGYARELGELSSRYGHDELTVRAYSFLALLGDGAVGAAIPVLAGRISNPLLHAELALRNQL</sequence>
<dbReference type="InterPro" id="IPR036388">
    <property type="entry name" value="WH-like_DNA-bd_sf"/>
</dbReference>
<dbReference type="RefSeq" id="WP_210227135.1">
    <property type="nucleotide sequence ID" value="NZ_CP076022.1"/>
</dbReference>
<protein>
    <submittedName>
        <fullName evidence="2">SARP family transcriptional regulator</fullName>
    </submittedName>
</protein>
<dbReference type="InterPro" id="IPR005158">
    <property type="entry name" value="BTAD"/>
</dbReference>
<feature type="domain" description="Bacterial transcriptional activator" evidence="1">
    <location>
        <begin position="95"/>
        <end position="224"/>
    </location>
</feature>
<evidence type="ECO:0000313" key="3">
    <source>
        <dbReference type="Proteomes" id="UP000676885"/>
    </source>
</evidence>
<dbReference type="Gene3D" id="1.10.10.10">
    <property type="entry name" value="Winged helix-like DNA-binding domain superfamily/Winged helix DNA-binding domain"/>
    <property type="match status" value="1"/>
</dbReference>
<dbReference type="SMART" id="SM01043">
    <property type="entry name" value="BTAD"/>
    <property type="match status" value="1"/>
</dbReference>
<dbReference type="PANTHER" id="PTHR35807">
    <property type="entry name" value="TRANSCRIPTIONAL REGULATOR REDD-RELATED"/>
    <property type="match status" value="1"/>
</dbReference>
<dbReference type="SUPFAM" id="SSF48452">
    <property type="entry name" value="TPR-like"/>
    <property type="match status" value="2"/>
</dbReference>
<dbReference type="Pfam" id="PF14559">
    <property type="entry name" value="TPR_19"/>
    <property type="match status" value="1"/>
</dbReference>
<keyword evidence="3" id="KW-1185">Reference proteome</keyword>
<name>A0A975M4Z9_9MICC</name>
<organism evidence="2 3">
    <name type="scientific">Arthrobacter jiangjiafuii</name>
    <dbReference type="NCBI Taxonomy" id="2817475"/>
    <lineage>
        <taxon>Bacteria</taxon>
        <taxon>Bacillati</taxon>
        <taxon>Actinomycetota</taxon>
        <taxon>Actinomycetes</taxon>
        <taxon>Micrococcales</taxon>
        <taxon>Micrococcaceae</taxon>
        <taxon>Arthrobacter</taxon>
    </lineage>
</organism>